<reference evidence="3 4" key="1">
    <citation type="submission" date="2024-09" db="EMBL/GenBank/DDBJ databases">
        <authorList>
            <person name="Makale K.P.P."/>
            <person name="Makhzoum A."/>
            <person name="Rantong G."/>
            <person name="Rahube T.O."/>
        </authorList>
    </citation>
    <scope>NUCLEOTIDE SEQUENCE [LARGE SCALE GENOMIC DNA]</scope>
    <source>
        <strain evidence="3 4">KM_D13</strain>
    </source>
</reference>
<organism evidence="3 4">
    <name type="scientific">Paenibacillus oleatilyticus</name>
    <dbReference type="NCBI Taxonomy" id="2594886"/>
    <lineage>
        <taxon>Bacteria</taxon>
        <taxon>Bacillati</taxon>
        <taxon>Bacillota</taxon>
        <taxon>Bacilli</taxon>
        <taxon>Bacillales</taxon>
        <taxon>Paenibacillaceae</taxon>
        <taxon>Paenibacillus</taxon>
    </lineage>
</organism>
<dbReference type="InterPro" id="IPR022741">
    <property type="entry name" value="Phage_B103_Gp8"/>
</dbReference>
<gene>
    <name evidence="3" type="ORF">ACEU3E_34770</name>
</gene>
<dbReference type="RefSeq" id="WP_373957163.1">
    <property type="nucleotide sequence ID" value="NZ_JBHDLN010000034.1"/>
</dbReference>
<evidence type="ECO:0000313" key="4">
    <source>
        <dbReference type="Proteomes" id="UP001575622"/>
    </source>
</evidence>
<keyword evidence="2" id="KW-0945">Host-virus interaction</keyword>
<dbReference type="Proteomes" id="UP001575622">
    <property type="component" value="Unassembled WGS sequence"/>
</dbReference>
<dbReference type="Pfam" id="PF11133">
    <property type="entry name" value="Phage_head_fibr"/>
    <property type="match status" value="1"/>
</dbReference>
<keyword evidence="4" id="KW-1185">Reference proteome</keyword>
<dbReference type="EMBL" id="JBHDLN010000034">
    <property type="protein sequence ID" value="MFB0847337.1"/>
    <property type="molecule type" value="Genomic_DNA"/>
</dbReference>
<evidence type="ECO:0000256" key="1">
    <source>
        <dbReference type="ARBA" id="ARBA00004328"/>
    </source>
</evidence>
<sequence length="168" mass="17343">MPANFTSKRNPAYVGLVDADGNQLGTAANPLYTNSTAADNSITTAMLQDGSVTDDKLANPKINVPDPLISKMVIGTTLSTNVLGTVGYSQTPMADQLVMYQFGGQVAVATPQVDGDATTKKYVDDRLATKLTATKAAAQANSTATDVAGLVSDFNALLAKLRAAGIMA</sequence>
<evidence type="ECO:0000256" key="2">
    <source>
        <dbReference type="ARBA" id="ARBA00022581"/>
    </source>
</evidence>
<accession>A0ABV4VCF6</accession>
<comment type="subcellular location">
    <subcellularLocation>
        <location evidence="1">Virion</location>
    </subcellularLocation>
</comment>
<dbReference type="Gene3D" id="6.10.140.1630">
    <property type="match status" value="1"/>
</dbReference>
<protein>
    <submittedName>
        <fullName evidence="3">Head fiber protein</fullName>
    </submittedName>
</protein>
<proteinExistence type="predicted"/>
<comment type="caution">
    <text evidence="3">The sequence shown here is derived from an EMBL/GenBank/DDBJ whole genome shotgun (WGS) entry which is preliminary data.</text>
</comment>
<evidence type="ECO:0000313" key="3">
    <source>
        <dbReference type="EMBL" id="MFB0847337.1"/>
    </source>
</evidence>
<name>A0ABV4VCF6_9BACL</name>